<dbReference type="OrthoDB" id="6096242at2759"/>
<feature type="region of interest" description="Disordered" evidence="1">
    <location>
        <begin position="673"/>
        <end position="711"/>
    </location>
</feature>
<feature type="compositionally biased region" description="Basic and acidic residues" evidence="1">
    <location>
        <begin position="75"/>
        <end position="87"/>
    </location>
</feature>
<feature type="compositionally biased region" description="Basic and acidic residues" evidence="1">
    <location>
        <begin position="171"/>
        <end position="192"/>
    </location>
</feature>
<dbReference type="Proteomes" id="UP000678393">
    <property type="component" value="Unassembled WGS sequence"/>
</dbReference>
<protein>
    <submittedName>
        <fullName evidence="2">Uncharacterized protein</fullName>
    </submittedName>
</protein>
<feature type="region of interest" description="Disordered" evidence="1">
    <location>
        <begin position="170"/>
        <end position="192"/>
    </location>
</feature>
<feature type="compositionally biased region" description="Pro residues" evidence="1">
    <location>
        <begin position="217"/>
        <end position="227"/>
    </location>
</feature>
<feature type="compositionally biased region" description="Polar residues" evidence="1">
    <location>
        <begin position="1120"/>
        <end position="1131"/>
    </location>
</feature>
<feature type="compositionally biased region" description="Polar residues" evidence="1">
    <location>
        <begin position="1016"/>
        <end position="1027"/>
    </location>
</feature>
<accession>A0A8S3ZQU6</accession>
<feature type="region of interest" description="Disordered" evidence="1">
    <location>
        <begin position="1056"/>
        <end position="1131"/>
    </location>
</feature>
<reference evidence="2" key="1">
    <citation type="submission" date="2021-04" db="EMBL/GenBank/DDBJ databases">
        <authorList>
            <consortium name="Molecular Ecology Group"/>
        </authorList>
    </citation>
    <scope>NUCLEOTIDE SEQUENCE</scope>
</reference>
<feature type="compositionally biased region" description="Low complexity" evidence="1">
    <location>
        <begin position="505"/>
        <end position="520"/>
    </location>
</feature>
<feature type="region of interest" description="Disordered" evidence="1">
    <location>
        <begin position="456"/>
        <end position="555"/>
    </location>
</feature>
<feature type="region of interest" description="Disordered" evidence="1">
    <location>
        <begin position="275"/>
        <end position="303"/>
    </location>
</feature>
<proteinExistence type="predicted"/>
<feature type="region of interest" description="Disordered" evidence="1">
    <location>
        <begin position="998"/>
        <end position="1027"/>
    </location>
</feature>
<feature type="region of interest" description="Disordered" evidence="1">
    <location>
        <begin position="207"/>
        <end position="230"/>
    </location>
</feature>
<feature type="non-terminal residue" evidence="2">
    <location>
        <position position="1"/>
    </location>
</feature>
<organism evidence="2 3">
    <name type="scientific">Candidula unifasciata</name>
    <dbReference type="NCBI Taxonomy" id="100452"/>
    <lineage>
        <taxon>Eukaryota</taxon>
        <taxon>Metazoa</taxon>
        <taxon>Spiralia</taxon>
        <taxon>Lophotrochozoa</taxon>
        <taxon>Mollusca</taxon>
        <taxon>Gastropoda</taxon>
        <taxon>Heterobranchia</taxon>
        <taxon>Euthyneura</taxon>
        <taxon>Panpulmonata</taxon>
        <taxon>Eupulmonata</taxon>
        <taxon>Stylommatophora</taxon>
        <taxon>Helicina</taxon>
        <taxon>Helicoidea</taxon>
        <taxon>Geomitridae</taxon>
        <taxon>Candidula</taxon>
    </lineage>
</organism>
<keyword evidence="3" id="KW-1185">Reference proteome</keyword>
<comment type="caution">
    <text evidence="2">The sequence shown here is derived from an EMBL/GenBank/DDBJ whole genome shotgun (WGS) entry which is preliminary data.</text>
</comment>
<evidence type="ECO:0000256" key="1">
    <source>
        <dbReference type="SAM" id="MobiDB-lite"/>
    </source>
</evidence>
<dbReference type="AlphaFoldDB" id="A0A8S3ZQU6"/>
<evidence type="ECO:0000313" key="3">
    <source>
        <dbReference type="Proteomes" id="UP000678393"/>
    </source>
</evidence>
<feature type="region of interest" description="Disordered" evidence="1">
    <location>
        <begin position="583"/>
        <end position="629"/>
    </location>
</feature>
<feature type="compositionally biased region" description="Pro residues" evidence="1">
    <location>
        <begin position="1063"/>
        <end position="1077"/>
    </location>
</feature>
<name>A0A8S3ZQU6_9EUPU</name>
<sequence length="1280" mass="135743">MKSANFTETSVNSSMTSFSSDGDAKVIYGSSCSSADSGVEMGPATVILDQDMQTYAVGDVTDSLYETLDDFSPEEKICGKPKPDSVIKEPPAARSRSVTAEKKSPYHATTLLSKADVKKSTICPPQSTSLDDDDPNSFCISFGDSSTLEGLNSMSLLNDVLRDCGSMNDYSAKDFESKDPRRETTKVKKSSDFETRMATVAATLDLTKQQRSKRQIPRPPVSPPPEPVLSQVVSPKKVSRTDSVITTVSVVGKPGVGLTSQQEDSVKHIQPTTAAGGVEDAGTFPENTDSLNSPTVAESKQKKGLSSFFRNILRKGKGSSENLEAMNSESQLGSRLERKSSSVFGSVEETEEDPASSSVDGSQLLHLGPQGKCVFTPPTSPAPQQRCEISGSRGGEASINGNNGTVKGEVEVHLSPQSTASSDGISASLTTAAASPPIQRKISKGLASPKMMLKRATAKFSPPTCRQTGSKSQDKEQEKTALASSSSSAKPNPAPKPAVPPPVKPAASTDAPPPAAAGNAKDADSAAKDKESSPTPSIVRRRAASPKRAVPPVPPTRTSIVTVFLFSYLGFIDGASLTKYDPAREPARRSMPVPPSPPCDRKERSGAVSPSVSPIPDTENSFPSSPASPTAAIFDFPSVEWSGGSSSTIDDDLPKFSEKIELPTVATQSRKGFLGKLGGNRKMKTLQPAPVKRAKSITESSTLPRGDKKGKKINVADISGPVMVTDITNSRVLGSRRNTISLGSDPAFAITSSASIDKSSFDEFDIPMLSPLGSLENLYESILPKPEGSFFHYYDPPTVPKMLCPNIPADGYLEPVPPLSSTTAVSTSLTSGLSSSMVTAASLQTSSSSLLTSTTAANLSINKSPLKSKTSVSRFDRSVTTLPRCTSVGLPAGLGPGFVEPEMTEHRRTLLASQPIYEEIPNGGGDVKAGYEDNSISSKQGKRQTKGAGLKVDVTSKKVTSSENILAVQKALLQAVGSSADKSKTGFSWMQQSHVAESASSGSLSPTPAGFPTPKVATSPSHVPSKYNQATTSVSLSLSTSMTSSQIMSVSSIMTTSLTSSMLPPPPPPPDHLPAPHPSTSRSASRETVSSESDAQSTCSTFSRPRPAPRVKPRRPYTGSGDQYISMNRPNTQVSLSEDRLRDVFTKLTNITFHALQDIYAQCERLLSVDRLNIAASKLLKWSDFDIYGQPLHASGRCVVYNAKLRSNSCPCHVPATEMCSTCHPSLLRPSAVFADTIPFSYLTPDFIKTSQLLQNSVYDSSQAKCFVAVGEYTWLLEGG</sequence>
<feature type="region of interest" description="Disordered" evidence="1">
    <location>
        <begin position="75"/>
        <end position="105"/>
    </location>
</feature>
<feature type="region of interest" description="Disordered" evidence="1">
    <location>
        <begin position="320"/>
        <end position="405"/>
    </location>
</feature>
<feature type="compositionally biased region" description="Pro residues" evidence="1">
    <location>
        <begin position="492"/>
        <end position="504"/>
    </location>
</feature>
<feature type="compositionally biased region" description="Basic and acidic residues" evidence="1">
    <location>
        <begin position="521"/>
        <end position="532"/>
    </location>
</feature>
<evidence type="ECO:0000313" key="2">
    <source>
        <dbReference type="EMBL" id="CAG5131893.1"/>
    </source>
</evidence>
<feature type="compositionally biased region" description="Polar residues" evidence="1">
    <location>
        <begin position="1081"/>
        <end position="1103"/>
    </location>
</feature>
<feature type="compositionally biased region" description="Polar residues" evidence="1">
    <location>
        <begin position="285"/>
        <end position="298"/>
    </location>
</feature>
<dbReference type="EMBL" id="CAJHNH020004920">
    <property type="protein sequence ID" value="CAG5131893.1"/>
    <property type="molecule type" value="Genomic_DNA"/>
</dbReference>
<feature type="compositionally biased region" description="Polar residues" evidence="1">
    <location>
        <begin position="608"/>
        <end position="622"/>
    </location>
</feature>
<gene>
    <name evidence="2" type="ORF">CUNI_LOCUS17451</name>
</gene>
<feature type="compositionally biased region" description="Polar residues" evidence="1">
    <location>
        <begin position="320"/>
        <end position="333"/>
    </location>
</feature>